<proteinExistence type="predicted"/>
<sequence>MNSILNNSINLLFINNVSCLNMPSLNRGKRGRRKSDHFHSEISDPLLKFIIG</sequence>
<dbReference type="Proteomes" id="UP000580250">
    <property type="component" value="Unassembled WGS sequence"/>
</dbReference>
<evidence type="ECO:0000313" key="1">
    <source>
        <dbReference type="EMBL" id="CAD2209023.1"/>
    </source>
</evidence>
<dbReference type="EMBL" id="CAJEWN010003977">
    <property type="protein sequence ID" value="CAD2209023.1"/>
    <property type="molecule type" value="Genomic_DNA"/>
</dbReference>
<evidence type="ECO:0000313" key="2">
    <source>
        <dbReference type="Proteomes" id="UP000580250"/>
    </source>
</evidence>
<organism evidence="1 2">
    <name type="scientific">Meloidogyne enterolobii</name>
    <name type="common">Root-knot nematode worm</name>
    <name type="synonym">Meloidogyne mayaguensis</name>
    <dbReference type="NCBI Taxonomy" id="390850"/>
    <lineage>
        <taxon>Eukaryota</taxon>
        <taxon>Metazoa</taxon>
        <taxon>Ecdysozoa</taxon>
        <taxon>Nematoda</taxon>
        <taxon>Chromadorea</taxon>
        <taxon>Rhabditida</taxon>
        <taxon>Tylenchina</taxon>
        <taxon>Tylenchomorpha</taxon>
        <taxon>Tylenchoidea</taxon>
        <taxon>Meloidogynidae</taxon>
        <taxon>Meloidogyninae</taxon>
        <taxon>Meloidogyne</taxon>
    </lineage>
</organism>
<accession>A0A6V7YBH2</accession>
<name>A0A6V7YBH2_MELEN</name>
<reference evidence="1 2" key="1">
    <citation type="submission" date="2020-08" db="EMBL/GenBank/DDBJ databases">
        <authorList>
            <person name="Koutsovoulos G."/>
            <person name="Danchin GJ E."/>
        </authorList>
    </citation>
    <scope>NUCLEOTIDE SEQUENCE [LARGE SCALE GENOMIC DNA]</scope>
</reference>
<gene>
    <name evidence="1" type="ORF">MENT_LOCUS63125</name>
</gene>
<dbReference type="AlphaFoldDB" id="A0A6V7YBH2"/>
<protein>
    <submittedName>
        <fullName evidence="1">Uncharacterized protein</fullName>
    </submittedName>
</protein>
<comment type="caution">
    <text evidence="1">The sequence shown here is derived from an EMBL/GenBank/DDBJ whole genome shotgun (WGS) entry which is preliminary data.</text>
</comment>